<dbReference type="OrthoDB" id="6400547at2"/>
<feature type="transmembrane region" description="Helical" evidence="2">
    <location>
        <begin position="94"/>
        <end position="112"/>
    </location>
</feature>
<dbReference type="Proteomes" id="UP000005856">
    <property type="component" value="Unassembled WGS sequence"/>
</dbReference>
<evidence type="ECO:0000313" key="3">
    <source>
        <dbReference type="EMBL" id="EDM46808.1"/>
    </source>
</evidence>
<evidence type="ECO:0000256" key="1">
    <source>
        <dbReference type="SAM" id="MobiDB-lite"/>
    </source>
</evidence>
<keyword evidence="2" id="KW-0812">Transmembrane</keyword>
<dbReference type="STRING" id="443152.MDG893_09050"/>
<sequence>MSQSQEEEKQPKEITEHSTVVDNGEPVEIQAMGKFFEGIVEPIARSQEIAAKEGTKQAEIMAGIAHRGLFYFFAVAFVILGIAVAALFLDKDQLAEKIIFGVISFIGGLGIGRSMPKNG</sequence>
<organism evidence="3 4">
    <name type="scientific">Marinobacter algicola DG893</name>
    <dbReference type="NCBI Taxonomy" id="443152"/>
    <lineage>
        <taxon>Bacteria</taxon>
        <taxon>Pseudomonadati</taxon>
        <taxon>Pseudomonadota</taxon>
        <taxon>Gammaproteobacteria</taxon>
        <taxon>Pseudomonadales</taxon>
        <taxon>Marinobacteraceae</taxon>
        <taxon>Marinobacter</taxon>
    </lineage>
</organism>
<comment type="caution">
    <text evidence="3">The sequence shown here is derived from an EMBL/GenBank/DDBJ whole genome shotgun (WGS) entry which is preliminary data.</text>
</comment>
<dbReference type="RefSeq" id="WP_007154715.1">
    <property type="nucleotide sequence ID" value="NZ_ABCP01000029.1"/>
</dbReference>
<protein>
    <submittedName>
        <fullName evidence="3">Uncharacterized protein</fullName>
    </submittedName>
</protein>
<reference evidence="3 4" key="1">
    <citation type="submission" date="2007-06" db="EMBL/GenBank/DDBJ databases">
        <authorList>
            <person name="Green D."/>
            <person name="Ferriera S."/>
            <person name="Johnson J."/>
            <person name="Kravitz S."/>
            <person name="Beeson K."/>
            <person name="Sutton G."/>
            <person name="Rogers Y.-H."/>
            <person name="Friedman R."/>
            <person name="Frazier M."/>
            <person name="Venter J.C."/>
        </authorList>
    </citation>
    <scope>NUCLEOTIDE SEQUENCE [LARGE SCALE GENOMIC DNA]</scope>
    <source>
        <strain evidence="3 4">DG893</strain>
    </source>
</reference>
<keyword evidence="2" id="KW-0472">Membrane</keyword>
<keyword evidence="4" id="KW-1185">Reference proteome</keyword>
<evidence type="ECO:0000256" key="2">
    <source>
        <dbReference type="SAM" id="Phobius"/>
    </source>
</evidence>
<feature type="compositionally biased region" description="Basic and acidic residues" evidence="1">
    <location>
        <begin position="1"/>
        <end position="16"/>
    </location>
</feature>
<name>A6F380_9GAMM</name>
<accession>A6F380</accession>
<feature type="transmembrane region" description="Helical" evidence="2">
    <location>
        <begin position="69"/>
        <end position="88"/>
    </location>
</feature>
<proteinExistence type="predicted"/>
<gene>
    <name evidence="3" type="ORF">MDG893_09050</name>
</gene>
<dbReference type="AlphaFoldDB" id="A6F380"/>
<dbReference type="EMBL" id="ABCP01000029">
    <property type="protein sequence ID" value="EDM46808.1"/>
    <property type="molecule type" value="Genomic_DNA"/>
</dbReference>
<evidence type="ECO:0000313" key="4">
    <source>
        <dbReference type="Proteomes" id="UP000005856"/>
    </source>
</evidence>
<feature type="region of interest" description="Disordered" evidence="1">
    <location>
        <begin position="1"/>
        <end position="20"/>
    </location>
</feature>
<keyword evidence="2" id="KW-1133">Transmembrane helix</keyword>